<dbReference type="AlphaFoldDB" id="S7PT68"/>
<evidence type="ECO:0000313" key="1">
    <source>
        <dbReference type="EMBL" id="EPQ14123.1"/>
    </source>
</evidence>
<gene>
    <name evidence="1" type="ORF">D623_10033043</name>
</gene>
<evidence type="ECO:0000313" key="2">
    <source>
        <dbReference type="Proteomes" id="UP000052978"/>
    </source>
</evidence>
<accession>S7PT68</accession>
<dbReference type="Proteomes" id="UP000052978">
    <property type="component" value="Unassembled WGS sequence"/>
</dbReference>
<name>S7PT68_MYOBR</name>
<protein>
    <submittedName>
        <fullName evidence="1">Uncharacterized protein</fullName>
    </submittedName>
</protein>
<organism evidence="1 2">
    <name type="scientific">Myotis brandtii</name>
    <name type="common">Brandt's bat</name>
    <dbReference type="NCBI Taxonomy" id="109478"/>
    <lineage>
        <taxon>Eukaryota</taxon>
        <taxon>Metazoa</taxon>
        <taxon>Chordata</taxon>
        <taxon>Craniata</taxon>
        <taxon>Vertebrata</taxon>
        <taxon>Euteleostomi</taxon>
        <taxon>Mammalia</taxon>
        <taxon>Eutheria</taxon>
        <taxon>Laurasiatheria</taxon>
        <taxon>Chiroptera</taxon>
        <taxon>Yangochiroptera</taxon>
        <taxon>Vespertilionidae</taxon>
        <taxon>Myotis</taxon>
    </lineage>
</organism>
<proteinExistence type="predicted"/>
<dbReference type="EMBL" id="KE163855">
    <property type="protein sequence ID" value="EPQ14123.1"/>
    <property type="molecule type" value="Genomic_DNA"/>
</dbReference>
<reference evidence="1 2" key="1">
    <citation type="journal article" date="2013" name="Nat. Commun.">
        <title>Genome analysis reveals insights into physiology and longevity of the Brandt's bat Myotis brandtii.</title>
        <authorList>
            <person name="Seim I."/>
            <person name="Fang X."/>
            <person name="Xiong Z."/>
            <person name="Lobanov A.V."/>
            <person name="Huang Z."/>
            <person name="Ma S."/>
            <person name="Feng Y."/>
            <person name="Turanov A.A."/>
            <person name="Zhu Y."/>
            <person name="Lenz T.L."/>
            <person name="Gerashchenko M.V."/>
            <person name="Fan D."/>
            <person name="Hee Yim S."/>
            <person name="Yao X."/>
            <person name="Jordan D."/>
            <person name="Xiong Y."/>
            <person name="Ma Y."/>
            <person name="Lyapunov A.N."/>
            <person name="Chen G."/>
            <person name="Kulakova O.I."/>
            <person name="Sun Y."/>
            <person name="Lee S.G."/>
            <person name="Bronson R.T."/>
            <person name="Moskalev A.A."/>
            <person name="Sunyaev S.R."/>
            <person name="Zhang G."/>
            <person name="Krogh A."/>
            <person name="Wang J."/>
            <person name="Gladyshev V.N."/>
        </authorList>
    </citation>
    <scope>NUCLEOTIDE SEQUENCE [LARGE SCALE GENOMIC DNA]</scope>
</reference>
<sequence>MLSAPPACDGPGPLGAPRRWLETKHLNRHFSKGDIQTCEKMLIVTIIREMQIKTTMRYHFIPIRMAIYIHTSKTLICK</sequence>
<keyword evidence="2" id="KW-1185">Reference proteome</keyword>